<evidence type="ECO:0008006" key="3">
    <source>
        <dbReference type="Google" id="ProtNLM"/>
    </source>
</evidence>
<proteinExistence type="predicted"/>
<organism evidence="1 2">
    <name type="scientific">Enterococcus faecium R496</name>
    <dbReference type="NCBI Taxonomy" id="1134836"/>
    <lineage>
        <taxon>Bacteria</taxon>
        <taxon>Bacillati</taxon>
        <taxon>Bacillota</taxon>
        <taxon>Bacilli</taxon>
        <taxon>Lactobacillales</taxon>
        <taxon>Enterococcaceae</taxon>
        <taxon>Enterococcus</taxon>
    </lineage>
</organism>
<dbReference type="EMBL" id="AMAH01000132">
    <property type="protein sequence ID" value="EJX52086.1"/>
    <property type="molecule type" value="Genomic_DNA"/>
</dbReference>
<evidence type="ECO:0000313" key="2">
    <source>
        <dbReference type="Proteomes" id="UP000006402"/>
    </source>
</evidence>
<dbReference type="AlphaFoldDB" id="A0AAV3GV82"/>
<comment type="caution">
    <text evidence="1">The sequence shown here is derived from an EMBL/GenBank/DDBJ whole genome shotgun (WGS) entry which is preliminary data.</text>
</comment>
<reference evidence="1 2" key="1">
    <citation type="submission" date="2012-04" db="EMBL/GenBank/DDBJ databases">
        <authorList>
            <person name="Weinstock G."/>
            <person name="Sodergren E."/>
            <person name="Lobos E.A."/>
            <person name="Fulton L."/>
            <person name="Fulton R."/>
            <person name="Courtney L."/>
            <person name="Fronick C."/>
            <person name="O'Laughlin M."/>
            <person name="Godfrey J."/>
            <person name="Wilson R.M."/>
            <person name="Miner T."/>
            <person name="Farmer C."/>
            <person name="Delehaunty K."/>
            <person name="Cordes M."/>
            <person name="Minx P."/>
            <person name="Tomlinson C."/>
            <person name="Chen J."/>
            <person name="Wollam A."/>
            <person name="Pepin K.H."/>
            <person name="Bhonagiri V."/>
            <person name="Zhang X."/>
            <person name="Suruliraj S."/>
            <person name="Warren W."/>
            <person name="Mitreva M."/>
            <person name="Mardis E.R."/>
            <person name="Wilson R.K."/>
        </authorList>
    </citation>
    <scope>NUCLEOTIDE SEQUENCE [LARGE SCALE GENOMIC DNA]</scope>
    <source>
        <strain evidence="1 2">R496</strain>
    </source>
</reference>
<evidence type="ECO:0000313" key="1">
    <source>
        <dbReference type="EMBL" id="EJX52086.1"/>
    </source>
</evidence>
<gene>
    <name evidence="1" type="ORF">HMPREF1378_01853</name>
</gene>
<protein>
    <recommendedName>
        <fullName evidence="3">LysR family transcriptional regulator</fullName>
    </recommendedName>
</protein>
<sequence>YNPSVLIDKEPIFFIYRLQKNKPQGSMVSLEVLHFLIKMY</sequence>
<dbReference type="Proteomes" id="UP000006402">
    <property type="component" value="Unassembled WGS sequence"/>
</dbReference>
<feature type="non-terminal residue" evidence="1">
    <location>
        <position position="1"/>
    </location>
</feature>
<accession>A0AAV3GV82</accession>
<name>A0AAV3GV82_ENTFC</name>